<evidence type="ECO:0000256" key="7">
    <source>
        <dbReference type="ARBA" id="ARBA00022989"/>
    </source>
</evidence>
<dbReference type="PANTHER" id="PTHR33695">
    <property type="entry name" value="LIPOPROTEIN SIGNAL PEPTIDASE"/>
    <property type="match status" value="1"/>
</dbReference>
<evidence type="ECO:0000256" key="6">
    <source>
        <dbReference type="ARBA" id="ARBA00022801"/>
    </source>
</evidence>
<proteinExistence type="inferred from homology"/>
<evidence type="ECO:0000313" key="17">
    <source>
        <dbReference type="Proteomes" id="UP000223709"/>
    </source>
</evidence>
<sequence length="161" mass="17807">MAFVIFNLLCVAALVGLDQAIKFWAVSALQPVGAMPLIPHVVELRFVLNQGMAFSLLSGKQLFLIVATSAALLLVAYWLFFRSRNNRLQQAALILVLGGGIGNLIDRVLNGEVVDYINLLFMRFAVFNFADICVCVGVALWVLVIFLEELHEDTKKGPKEQ</sequence>
<dbReference type="Proteomes" id="UP000223709">
    <property type="component" value="Chromosome"/>
</dbReference>
<feature type="active site" evidence="9">
    <location>
        <position position="131"/>
    </location>
</feature>
<dbReference type="RefSeq" id="WP_097771174.1">
    <property type="nucleotide sequence ID" value="NZ_CABVEJ010000001.1"/>
</dbReference>
<comment type="pathway">
    <text evidence="9">Protein modification; lipoprotein biosynthesis (signal peptide cleavage).</text>
</comment>
<evidence type="ECO:0000256" key="3">
    <source>
        <dbReference type="ARBA" id="ARBA00022670"/>
    </source>
</evidence>
<dbReference type="GO" id="GO:0006508">
    <property type="term" value="P:proteolysis"/>
    <property type="evidence" value="ECO:0007669"/>
    <property type="project" value="UniProtKB-KW"/>
</dbReference>
<accession>A0A2A7AKQ4</accession>
<comment type="catalytic activity">
    <reaction evidence="9 10">
        <text>Release of signal peptides from bacterial membrane prolipoproteins. Hydrolyzes -Xaa-Yaa-Zaa-|-(S,diacylglyceryl)Cys-, in which Xaa is hydrophobic (preferably Leu), and Yaa (Ala or Ser) and Zaa (Gly or Ala) have small, neutral side chains.</text>
        <dbReference type="EC" id="3.4.23.36"/>
    </reaction>
</comment>
<dbReference type="GeneID" id="90660263"/>
<feature type="transmembrane region" description="Helical" evidence="9">
    <location>
        <begin position="88"/>
        <end position="105"/>
    </location>
</feature>
<comment type="similarity">
    <text evidence="1 9 11">Belongs to the peptidase A8 family.</text>
</comment>
<feature type="transmembrane region" description="Helical" evidence="9">
    <location>
        <begin position="125"/>
        <end position="147"/>
    </location>
</feature>
<evidence type="ECO:0000256" key="11">
    <source>
        <dbReference type="RuleBase" id="RU004181"/>
    </source>
</evidence>
<dbReference type="UniPathway" id="UPA00665"/>
<comment type="caution">
    <text evidence="9">Lacks conserved residue(s) required for the propagation of feature annotation.</text>
</comment>
<evidence type="ECO:0000256" key="5">
    <source>
        <dbReference type="ARBA" id="ARBA00022750"/>
    </source>
</evidence>
<dbReference type="EC" id="3.4.23.36" evidence="9"/>
<evidence type="ECO:0000256" key="2">
    <source>
        <dbReference type="ARBA" id="ARBA00022475"/>
    </source>
</evidence>
<reference evidence="12 17" key="2">
    <citation type="submission" date="2017-10" db="EMBL/GenBank/DDBJ databases">
        <title>Complete Genome Sequence of Faecalibacterium prausnitzii isolated from the gut of healthy adult Indian.</title>
        <authorList>
            <person name="Bag S."/>
            <person name="Ghosh T.S."/>
            <person name="Das B."/>
        </authorList>
    </citation>
    <scope>NUCLEOTIDE SEQUENCE [LARGE SCALE GENOMIC DNA]</scope>
    <source>
        <strain evidence="12 17">Indica</strain>
    </source>
</reference>
<dbReference type="GO" id="GO:0005886">
    <property type="term" value="C:plasma membrane"/>
    <property type="evidence" value="ECO:0007669"/>
    <property type="project" value="UniProtKB-SubCell"/>
</dbReference>
<evidence type="ECO:0000313" key="15">
    <source>
        <dbReference type="EMBL" id="RGC06531.1"/>
    </source>
</evidence>
<comment type="function">
    <text evidence="9 10">This protein specifically catalyzes the removal of signal peptides from prolipoproteins.</text>
</comment>
<dbReference type="EMBL" id="QVEQ01000001">
    <property type="protein sequence ID" value="RGB73535.1"/>
    <property type="molecule type" value="Genomic_DNA"/>
</dbReference>
<dbReference type="NCBIfam" id="TIGR00077">
    <property type="entry name" value="lspA"/>
    <property type="match status" value="1"/>
</dbReference>
<dbReference type="Pfam" id="PF01252">
    <property type="entry name" value="Peptidase_A8"/>
    <property type="match status" value="1"/>
</dbReference>
<dbReference type="KEGG" id="fpra:CG447_00965"/>
<gene>
    <name evidence="9 14" type="primary">lspA</name>
    <name evidence="13" type="ORF">CHR61_09550</name>
    <name evidence="12" type="ORF">CRH10_00825</name>
    <name evidence="15" type="ORF">DW905_04495</name>
    <name evidence="14" type="ORF">DWZ89_01725</name>
</gene>
<feature type="transmembrane region" description="Helical" evidence="9">
    <location>
        <begin position="62"/>
        <end position="81"/>
    </location>
</feature>
<dbReference type="InterPro" id="IPR001872">
    <property type="entry name" value="Peptidase_A8"/>
</dbReference>
<comment type="subcellular location">
    <subcellularLocation>
        <location evidence="9">Cell membrane</location>
        <topology evidence="9">Multi-pass membrane protein</topology>
    </subcellularLocation>
</comment>
<dbReference type="EMBL" id="CP023819">
    <property type="protein sequence ID" value="ATL88956.1"/>
    <property type="molecule type" value="Genomic_DNA"/>
</dbReference>
<dbReference type="AlphaFoldDB" id="A0A2A7AKQ4"/>
<dbReference type="GO" id="GO:0004190">
    <property type="term" value="F:aspartic-type endopeptidase activity"/>
    <property type="evidence" value="ECO:0007669"/>
    <property type="project" value="UniProtKB-UniRule"/>
</dbReference>
<feature type="active site" evidence="9">
    <location>
        <position position="115"/>
    </location>
</feature>
<protein>
    <recommendedName>
        <fullName evidence="9">Lipoprotein signal peptidase</fullName>
        <ecNumber evidence="9">3.4.23.36</ecNumber>
    </recommendedName>
    <alternativeName>
        <fullName evidence="9">Prolipoprotein signal peptidase</fullName>
    </alternativeName>
    <alternativeName>
        <fullName evidence="9">Signal peptidase II</fullName>
        <shortName evidence="9">SPase II</shortName>
    </alternativeName>
</protein>
<name>A0A2A7AKQ4_9FIRM</name>
<evidence type="ECO:0000256" key="10">
    <source>
        <dbReference type="RuleBase" id="RU000594"/>
    </source>
</evidence>
<keyword evidence="3 9" id="KW-0645">Protease</keyword>
<keyword evidence="8 9" id="KW-0472">Membrane</keyword>
<keyword evidence="2 9" id="KW-1003">Cell membrane</keyword>
<keyword evidence="4 9" id="KW-0812">Transmembrane</keyword>
<evidence type="ECO:0000256" key="9">
    <source>
        <dbReference type="HAMAP-Rule" id="MF_00161"/>
    </source>
</evidence>
<evidence type="ECO:0000313" key="18">
    <source>
        <dbReference type="Proteomes" id="UP000261079"/>
    </source>
</evidence>
<evidence type="ECO:0000313" key="16">
    <source>
        <dbReference type="Proteomes" id="UP000220438"/>
    </source>
</evidence>
<reference evidence="13 16" key="1">
    <citation type="journal article" date="2017" name="Front. Microbiol.">
        <title>New Insights into the Diversity of the Genus Faecalibacterium.</title>
        <authorList>
            <person name="Benevides L."/>
            <person name="Burman S."/>
            <person name="Martin R."/>
            <person name="Robert V."/>
            <person name="Thomas M."/>
            <person name="Miquel S."/>
            <person name="Chain F."/>
            <person name="Sokol H."/>
            <person name="Bermudez-Humaran L.G."/>
            <person name="Morrison M."/>
            <person name="Langella P."/>
            <person name="Azevedo V.A."/>
            <person name="Chatel J.M."/>
            <person name="Soares S."/>
        </authorList>
    </citation>
    <scope>NUCLEOTIDE SEQUENCE [LARGE SCALE GENOMIC DNA]</scope>
    <source>
        <strain evidence="13 16">AHMP21</strain>
    </source>
</reference>
<dbReference type="PROSITE" id="PS00855">
    <property type="entry name" value="SPASE_II"/>
    <property type="match status" value="1"/>
</dbReference>
<reference evidence="18 19" key="3">
    <citation type="submission" date="2018-08" db="EMBL/GenBank/DDBJ databases">
        <title>A genome reference for cultivated species of the human gut microbiota.</title>
        <authorList>
            <person name="Zou Y."/>
            <person name="Xue W."/>
            <person name="Luo G."/>
        </authorList>
    </citation>
    <scope>NUCLEOTIDE SEQUENCE [LARGE SCALE GENOMIC DNA]</scope>
    <source>
        <strain evidence="14 19">AF36-11AT</strain>
        <strain evidence="15 18">AM42-11AC</strain>
    </source>
</reference>
<dbReference type="Proteomes" id="UP000261140">
    <property type="component" value="Unassembled WGS sequence"/>
</dbReference>
<dbReference type="Proteomes" id="UP000261079">
    <property type="component" value="Unassembled WGS sequence"/>
</dbReference>
<evidence type="ECO:0000256" key="8">
    <source>
        <dbReference type="ARBA" id="ARBA00023136"/>
    </source>
</evidence>
<organism evidence="14 19">
    <name type="scientific">Faecalibacterium prausnitzii</name>
    <dbReference type="NCBI Taxonomy" id="853"/>
    <lineage>
        <taxon>Bacteria</taxon>
        <taxon>Bacillati</taxon>
        <taxon>Bacillota</taxon>
        <taxon>Clostridia</taxon>
        <taxon>Eubacteriales</taxon>
        <taxon>Oscillospiraceae</taxon>
        <taxon>Faecalibacterium</taxon>
    </lineage>
</organism>
<dbReference type="EMBL" id="QVEZ01000002">
    <property type="protein sequence ID" value="RGC06531.1"/>
    <property type="molecule type" value="Genomic_DNA"/>
</dbReference>
<dbReference type="PANTHER" id="PTHR33695:SF1">
    <property type="entry name" value="LIPOPROTEIN SIGNAL PEPTIDASE"/>
    <property type="match status" value="1"/>
</dbReference>
<keyword evidence="7 9" id="KW-1133">Transmembrane helix</keyword>
<dbReference type="Proteomes" id="UP000220438">
    <property type="component" value="Unassembled WGS sequence"/>
</dbReference>
<evidence type="ECO:0000313" key="19">
    <source>
        <dbReference type="Proteomes" id="UP000261140"/>
    </source>
</evidence>
<keyword evidence="6 9" id="KW-0378">Hydrolase</keyword>
<evidence type="ECO:0000313" key="13">
    <source>
        <dbReference type="EMBL" id="PDX89132.1"/>
    </source>
</evidence>
<dbReference type="PRINTS" id="PR00781">
    <property type="entry name" value="LIPOSIGPTASE"/>
</dbReference>
<evidence type="ECO:0000256" key="4">
    <source>
        <dbReference type="ARBA" id="ARBA00022692"/>
    </source>
</evidence>
<dbReference type="EMBL" id="NOUW01000027">
    <property type="protein sequence ID" value="PDX89132.1"/>
    <property type="molecule type" value="Genomic_DNA"/>
</dbReference>
<keyword evidence="5 9" id="KW-0064">Aspartyl protease</keyword>
<evidence type="ECO:0000313" key="14">
    <source>
        <dbReference type="EMBL" id="RGB73535.1"/>
    </source>
</evidence>
<evidence type="ECO:0000313" key="12">
    <source>
        <dbReference type="EMBL" id="ATL88956.1"/>
    </source>
</evidence>
<dbReference type="HAMAP" id="MF_00161">
    <property type="entry name" value="LspA"/>
    <property type="match status" value="1"/>
</dbReference>
<evidence type="ECO:0000256" key="1">
    <source>
        <dbReference type="ARBA" id="ARBA00006139"/>
    </source>
</evidence>